<dbReference type="Pfam" id="PF18708">
    <property type="entry name" value="MapZ_C2"/>
    <property type="match status" value="1"/>
</dbReference>
<dbReference type="AlphaFoldDB" id="A0A376GY27"/>
<reference evidence="4 5" key="1">
    <citation type="submission" date="2018-06" db="EMBL/GenBank/DDBJ databases">
        <authorList>
            <consortium name="Pathogen Informatics"/>
            <person name="Doyle S."/>
        </authorList>
    </citation>
    <scope>NUCLEOTIDE SEQUENCE [LARGE SCALE GENOMIC DNA]</scope>
    <source>
        <strain evidence="4 5">NCTC12360</strain>
    </source>
</reference>
<dbReference type="InterPro" id="IPR040532">
    <property type="entry name" value="MapZ_C2"/>
</dbReference>
<dbReference type="Pfam" id="PF18041">
    <property type="entry name" value="MapZ_EC1"/>
    <property type="match status" value="1"/>
</dbReference>
<evidence type="ECO:0000259" key="3">
    <source>
        <dbReference type="Pfam" id="PF18708"/>
    </source>
</evidence>
<feature type="compositionally biased region" description="Low complexity" evidence="1">
    <location>
        <begin position="513"/>
        <end position="523"/>
    </location>
</feature>
<proteinExistence type="predicted"/>
<accession>A0A376GY27</accession>
<dbReference type="EMBL" id="UFYW01000001">
    <property type="protein sequence ID" value="STD82946.1"/>
    <property type="molecule type" value="Genomic_DNA"/>
</dbReference>
<feature type="compositionally biased region" description="Polar residues" evidence="1">
    <location>
        <begin position="524"/>
        <end position="534"/>
    </location>
</feature>
<sequence length="651" mass="71532">MMKTCPQCGFESIDAQKKCPNCGFEFVKADEANEKEAPHTNETVSEKNPQQNDDIRWSDFKDVPLGELIEHFEDKNETDESKNNQSEDDVNVQELITNPNIEQTPVSKETLSDASETIESQSLEHQSAEQSMHAGNESNEASGSDKGIQSITESSAEPNDLVDSAEVPEDHDSAILSAYIRQHKNSEMDEDATDVPVIPEVTDDKKALPLTEEQSQSGLEDEQTDTAAITESSESPQSTESPQPKIEAEETKFAEIPEKTAVSENTKSKTDPLPKNKKSRKKFYVAAAALVLVSAGGWYYYEETARQGQIATASELDQIEADLADFYTDDNQEFIKADKTTTQLKALTDRLAKYKTESRYPDLLAQSETIKEKMATLSEINGYFASPVIIEDQLQKVSLKEPSAVTMSKRTSETPFDQLVNRAIDQGQKEYAQIEEVQNAVKSTVALNKEGELSDKVTRKSYNDLVKKIDALPIASLKEQLTAEIAPIDSALKKKEAAAKAAKEKAAQEAAQAQAEKAAAAQETTTANDSQSSEADYVLSPNTPTNTNNQPIIPARASDLADSSNPAWNWAPGVQEKIIATAIARGYVVEGGYTFERVRIVNGEGYYNFYATNNQGSLLKGTGDSAFPMYLFTVNAKTGYFRGNGNDHTIR</sequence>
<feature type="compositionally biased region" description="Polar residues" evidence="1">
    <location>
        <begin position="136"/>
        <end position="157"/>
    </location>
</feature>
<feature type="region of interest" description="Disordered" evidence="1">
    <location>
        <begin position="513"/>
        <end position="550"/>
    </location>
</feature>
<feature type="compositionally biased region" description="Polar residues" evidence="1">
    <location>
        <begin position="94"/>
        <end position="130"/>
    </location>
</feature>
<name>A0A376GY27_ENTGA</name>
<dbReference type="Proteomes" id="UP000254807">
    <property type="component" value="Unassembled WGS sequence"/>
</dbReference>
<evidence type="ECO:0000313" key="5">
    <source>
        <dbReference type="Proteomes" id="UP000254807"/>
    </source>
</evidence>
<feature type="compositionally biased region" description="Polar residues" evidence="1">
    <location>
        <begin position="40"/>
        <end position="52"/>
    </location>
</feature>
<keyword evidence="5" id="KW-1185">Reference proteome</keyword>
<feature type="region of interest" description="Disordered" evidence="1">
    <location>
        <begin position="33"/>
        <end position="276"/>
    </location>
</feature>
<evidence type="ECO:0000256" key="1">
    <source>
        <dbReference type="SAM" id="MobiDB-lite"/>
    </source>
</evidence>
<organism evidence="4 5">
    <name type="scientific">Enterococcus gallinarum</name>
    <dbReference type="NCBI Taxonomy" id="1353"/>
    <lineage>
        <taxon>Bacteria</taxon>
        <taxon>Bacillati</taxon>
        <taxon>Bacillota</taxon>
        <taxon>Bacilli</taxon>
        <taxon>Lactobacillales</taxon>
        <taxon>Enterococcaceae</taxon>
        <taxon>Enterococcus</taxon>
    </lineage>
</organism>
<feature type="domain" description="MapZ extracellular C-terminal" evidence="3">
    <location>
        <begin position="551"/>
        <end position="644"/>
    </location>
</feature>
<feature type="compositionally biased region" description="Low complexity" evidence="1">
    <location>
        <begin position="541"/>
        <end position="550"/>
    </location>
</feature>
<dbReference type="RefSeq" id="WP_060814810.1">
    <property type="nucleotide sequence ID" value="NZ_JBHULA010000058.1"/>
</dbReference>
<feature type="domain" description="MapZ extracellular" evidence="2">
    <location>
        <begin position="303"/>
        <end position="426"/>
    </location>
</feature>
<dbReference type="OrthoDB" id="2199073at2"/>
<feature type="compositionally biased region" description="Basic and acidic residues" evidence="1">
    <location>
        <begin position="53"/>
        <end position="82"/>
    </location>
</feature>
<gene>
    <name evidence="4" type="ORF">NCTC12360_01387</name>
</gene>
<evidence type="ECO:0000259" key="2">
    <source>
        <dbReference type="Pfam" id="PF18041"/>
    </source>
</evidence>
<feature type="compositionally biased region" description="Basic and acidic residues" evidence="1">
    <location>
        <begin position="246"/>
        <end position="258"/>
    </location>
</feature>
<evidence type="ECO:0000313" key="4">
    <source>
        <dbReference type="EMBL" id="STD82946.1"/>
    </source>
</evidence>
<dbReference type="InterPro" id="IPR041295">
    <property type="entry name" value="MapZ_EC1"/>
</dbReference>
<protein>
    <submittedName>
        <fullName evidence="4">Uncharacterized protein</fullName>
    </submittedName>
</protein>
<feature type="compositionally biased region" description="Low complexity" evidence="1">
    <location>
        <begin position="230"/>
        <end position="244"/>
    </location>
</feature>